<dbReference type="PRINTS" id="PR00690">
    <property type="entry name" value="ADHESNFAMILY"/>
</dbReference>
<dbReference type="InterPro" id="IPR006127">
    <property type="entry name" value="ZnuA-like"/>
</dbReference>
<dbReference type="EMBL" id="ANPE02000188">
    <property type="protein sequence ID" value="EMY33276.1"/>
    <property type="molecule type" value="Genomic_DNA"/>
</dbReference>
<feature type="signal peptide" evidence="8">
    <location>
        <begin position="1"/>
        <end position="25"/>
    </location>
</feature>
<dbReference type="GO" id="GO:0007155">
    <property type="term" value="P:cell adhesion"/>
    <property type="evidence" value="ECO:0007669"/>
    <property type="project" value="InterPro"/>
</dbReference>
<evidence type="ECO:0000256" key="2">
    <source>
        <dbReference type="ARBA" id="ARBA00022448"/>
    </source>
</evidence>
<evidence type="ECO:0000313" key="9">
    <source>
        <dbReference type="EMBL" id="EMY33276.1"/>
    </source>
</evidence>
<dbReference type="PANTHER" id="PTHR42953:SF1">
    <property type="entry name" value="METAL-BINDING PROTEIN HI_0362-RELATED"/>
    <property type="match status" value="1"/>
</dbReference>
<feature type="compositionally biased region" description="Basic and acidic residues" evidence="7">
    <location>
        <begin position="131"/>
        <end position="146"/>
    </location>
</feature>
<dbReference type="OrthoDB" id="5296019at2"/>
<dbReference type="PANTHER" id="PTHR42953">
    <property type="entry name" value="HIGH-AFFINITY ZINC UPTAKE SYSTEM PROTEIN ZNUA-RELATED"/>
    <property type="match status" value="1"/>
</dbReference>
<evidence type="ECO:0000256" key="3">
    <source>
        <dbReference type="ARBA" id="ARBA00022723"/>
    </source>
</evidence>
<dbReference type="PROSITE" id="PS51257">
    <property type="entry name" value="PROKAR_LIPOPROTEIN"/>
    <property type="match status" value="1"/>
</dbReference>
<keyword evidence="6" id="KW-0175">Coiled coil</keyword>
<keyword evidence="3" id="KW-0479">Metal-binding</keyword>
<evidence type="ECO:0000256" key="4">
    <source>
        <dbReference type="ARBA" id="ARBA00022729"/>
    </source>
</evidence>
<evidence type="ECO:0000313" key="10">
    <source>
        <dbReference type="Proteomes" id="UP000010729"/>
    </source>
</evidence>
<dbReference type="Gene3D" id="3.40.50.1980">
    <property type="entry name" value="Nitrogenase molybdenum iron protein domain"/>
    <property type="match status" value="2"/>
</dbReference>
<keyword evidence="10" id="KW-1185">Reference proteome</keyword>
<feature type="region of interest" description="Disordered" evidence="7">
    <location>
        <begin position="124"/>
        <end position="146"/>
    </location>
</feature>
<dbReference type="Proteomes" id="UP000010729">
    <property type="component" value="Unassembled WGS sequence"/>
</dbReference>
<dbReference type="SUPFAM" id="SSF53807">
    <property type="entry name" value="Helical backbone' metal receptor"/>
    <property type="match status" value="1"/>
</dbReference>
<feature type="chain" id="PRO_5039426050" evidence="8">
    <location>
        <begin position="26"/>
        <end position="323"/>
    </location>
</feature>
<protein>
    <submittedName>
        <fullName evidence="9">Periplasmic solute binding protein</fullName>
    </submittedName>
</protein>
<proteinExistence type="inferred from homology"/>
<comment type="caution">
    <text evidence="9">The sequence shown here is derived from an EMBL/GenBank/DDBJ whole genome shotgun (WGS) entry which is preliminary data.</text>
</comment>
<dbReference type="GO" id="GO:0030001">
    <property type="term" value="P:metal ion transport"/>
    <property type="evidence" value="ECO:0007669"/>
    <property type="project" value="InterPro"/>
</dbReference>
<comment type="subcellular location">
    <subcellularLocation>
        <location evidence="1">Cell envelope</location>
    </subcellularLocation>
</comment>
<dbReference type="AlphaFoldDB" id="N1USA5"/>
<evidence type="ECO:0000256" key="7">
    <source>
        <dbReference type="SAM" id="MobiDB-lite"/>
    </source>
</evidence>
<dbReference type="InterPro" id="IPR006128">
    <property type="entry name" value="Lipoprotein_PsaA-like"/>
</dbReference>
<keyword evidence="4 8" id="KW-0732">Signal</keyword>
<evidence type="ECO:0000256" key="1">
    <source>
        <dbReference type="ARBA" id="ARBA00004196"/>
    </source>
</evidence>
<dbReference type="GO" id="GO:0046872">
    <property type="term" value="F:metal ion binding"/>
    <property type="evidence" value="ECO:0007669"/>
    <property type="project" value="UniProtKB-KW"/>
</dbReference>
<dbReference type="RefSeq" id="WP_005271148.1">
    <property type="nucleotide sequence ID" value="NZ_ANPE02000188.1"/>
</dbReference>
<dbReference type="Pfam" id="PF01297">
    <property type="entry name" value="ZnuA"/>
    <property type="match status" value="1"/>
</dbReference>
<dbReference type="GO" id="GO:0030313">
    <property type="term" value="C:cell envelope"/>
    <property type="evidence" value="ECO:0007669"/>
    <property type="project" value="UniProtKB-SubCell"/>
</dbReference>
<comment type="similarity">
    <text evidence="5">Belongs to the bacterial solute-binding protein 9 family.</text>
</comment>
<evidence type="ECO:0000256" key="5">
    <source>
        <dbReference type="RuleBase" id="RU003512"/>
    </source>
</evidence>
<name>N1USA5_9MICC</name>
<keyword evidence="2 5" id="KW-0813">Transport</keyword>
<accession>N1USA5</accession>
<dbReference type="InterPro" id="IPR050492">
    <property type="entry name" value="Bact_metal-bind_prot9"/>
</dbReference>
<gene>
    <name evidence="9" type="ORF">D477_015641</name>
</gene>
<reference evidence="9 10" key="1">
    <citation type="journal article" date="2013" name="Genome Announc.">
        <title>Draft Genome Sequence of Arthrobacter crystallopoietes Strain BAB-32, Revealing Genes for Bioremediation.</title>
        <authorList>
            <person name="Joshi M.N."/>
            <person name="Pandit A.S."/>
            <person name="Sharma A."/>
            <person name="Pandya R.V."/>
            <person name="Desai S.M."/>
            <person name="Saxena A.K."/>
            <person name="Bagatharia S.B."/>
        </authorList>
    </citation>
    <scope>NUCLEOTIDE SEQUENCE [LARGE SCALE GENOMIC DNA]</scope>
    <source>
        <strain evidence="9 10">BAB-32</strain>
    </source>
</reference>
<feature type="coiled-coil region" evidence="6">
    <location>
        <begin position="181"/>
        <end position="208"/>
    </location>
</feature>
<evidence type="ECO:0000256" key="6">
    <source>
        <dbReference type="SAM" id="Coils"/>
    </source>
</evidence>
<sequence length="323" mass="33979">MRRSNLAAVAALAGAGLLLSGCGSAEQANNDGGSGSGIEVVTSTNVYGDLVRTIGGSHVSVTSIIDRMSQDPHSYEATARDKLAVSEADLLVENGGGYDSFIHKLADDTGKDHEFVITAVELSGVEGAPENSEHGEEPAEAGHEGHQHGEFNEHVWYDLATVSEVAGSIAAKLGEIEPEHAAEFTANAEEFQEQLDGLQVQLDEVAGKVDGKAVAASDPVPAHLFNAAGLENRTPVEFIEAVEEGADVPPTALRAAMDLVASGDVEFLAYNEQTESSQTRQLREAAENAGLAVVVFTETLPEDQDYLTWMANNIQSIADHAGD</sequence>
<evidence type="ECO:0000256" key="8">
    <source>
        <dbReference type="SAM" id="SignalP"/>
    </source>
</evidence>
<organism evidence="9 10">
    <name type="scientific">Arthrobacter crystallopoietes BAB-32</name>
    <dbReference type="NCBI Taxonomy" id="1246476"/>
    <lineage>
        <taxon>Bacteria</taxon>
        <taxon>Bacillati</taxon>
        <taxon>Actinomycetota</taxon>
        <taxon>Actinomycetes</taxon>
        <taxon>Micrococcales</taxon>
        <taxon>Micrococcaceae</taxon>
        <taxon>Crystallibacter</taxon>
    </lineage>
</organism>